<dbReference type="InterPro" id="IPR003439">
    <property type="entry name" value="ABC_transporter-like_ATP-bd"/>
</dbReference>
<dbReference type="PANTHER" id="PTHR43117:SF4">
    <property type="entry name" value="OSMOPROTECTANT IMPORT ATP-BINDING PROTEIN OSMV"/>
    <property type="match status" value="1"/>
</dbReference>
<dbReference type="SUPFAM" id="SSF54631">
    <property type="entry name" value="CBS-domain pair"/>
    <property type="match status" value="1"/>
</dbReference>
<dbReference type="Pfam" id="PF00005">
    <property type="entry name" value="ABC_tran"/>
    <property type="match status" value="1"/>
</dbReference>
<evidence type="ECO:0000256" key="2">
    <source>
        <dbReference type="ARBA" id="ARBA00022448"/>
    </source>
</evidence>
<dbReference type="InterPro" id="IPR003593">
    <property type="entry name" value="AAA+_ATPase"/>
</dbReference>
<keyword evidence="4 9" id="KW-0067">ATP-binding</keyword>
<evidence type="ECO:0000259" key="8">
    <source>
        <dbReference type="PROSITE" id="PS51371"/>
    </source>
</evidence>
<keyword evidence="5" id="KW-0129">CBS domain</keyword>
<dbReference type="RefSeq" id="WP_040822856.1">
    <property type="nucleotide sequence ID" value="NZ_JBIAQY010000004.1"/>
</dbReference>
<gene>
    <name evidence="9" type="ORF">ACFYXQ_12900</name>
</gene>
<dbReference type="GO" id="GO:0005524">
    <property type="term" value="F:ATP binding"/>
    <property type="evidence" value="ECO:0007669"/>
    <property type="project" value="UniProtKB-KW"/>
</dbReference>
<evidence type="ECO:0000256" key="6">
    <source>
        <dbReference type="SAM" id="MobiDB-lite"/>
    </source>
</evidence>
<organism evidence="9 10">
    <name type="scientific">Nocardia jiangxiensis</name>
    <dbReference type="NCBI Taxonomy" id="282685"/>
    <lineage>
        <taxon>Bacteria</taxon>
        <taxon>Bacillati</taxon>
        <taxon>Actinomycetota</taxon>
        <taxon>Actinomycetes</taxon>
        <taxon>Mycobacteriales</taxon>
        <taxon>Nocardiaceae</taxon>
        <taxon>Nocardia</taxon>
    </lineage>
</organism>
<keyword evidence="2" id="KW-0813">Transport</keyword>
<dbReference type="InterPro" id="IPR017871">
    <property type="entry name" value="ABC_transporter-like_CS"/>
</dbReference>
<name>A0ABW6RXB1_9NOCA</name>
<sequence length="444" mass="47537">MTDEVTTPPAPNGQERTVTGVSITLDSVLKRYKGQATPAVERLDLEIEAGDIVAFVGPSGCGKTTTLKMINRLIEPTEGRILIGGRDVTKEPPDKLRQSIGYVIQSGGLFPHWTVAKNVGAIPRVLGWDRKRIAERTEYLLDLVGLDPKTFADRLPKDMSGGQQQRVGVARALAADPPVLLMDEPFGAVDPITRVRLQDSLIAIQHELGKTIVIVTHDFEEATKLGDKVLILSEGGHIEQYARPEEILTSPATPFVQEFVGSGAKLAYLTVQRVRDVECDEVVTARIGEPAQTVIDRAKAAGHSWVVVVDEAGRPRSWPTLEEVASKPEVSDYLDRRLPVIARSSTLNDALDAMLAASQGAALVTDGRGAVVGSLSIGSVTETIQAKLADVRSDEEEPSYETYVDGTDPAPTPVVAAEDELGTAAQDEPGTAAEDEPGTAAEVS</sequence>
<accession>A0ABW6RXB1</accession>
<feature type="domain" description="CBS" evidence="8">
    <location>
        <begin position="334"/>
        <end position="391"/>
    </location>
</feature>
<dbReference type="PROSITE" id="PS51371">
    <property type="entry name" value="CBS"/>
    <property type="match status" value="1"/>
</dbReference>
<dbReference type="PROSITE" id="PS00211">
    <property type="entry name" value="ABC_TRANSPORTER_1"/>
    <property type="match status" value="1"/>
</dbReference>
<dbReference type="Pfam" id="PF00571">
    <property type="entry name" value="CBS"/>
    <property type="match status" value="1"/>
</dbReference>
<evidence type="ECO:0000256" key="4">
    <source>
        <dbReference type="ARBA" id="ARBA00022840"/>
    </source>
</evidence>
<dbReference type="InterPro" id="IPR027417">
    <property type="entry name" value="P-loop_NTPase"/>
</dbReference>
<evidence type="ECO:0000313" key="10">
    <source>
        <dbReference type="Proteomes" id="UP001601992"/>
    </source>
</evidence>
<dbReference type="PANTHER" id="PTHR43117">
    <property type="entry name" value="OSMOPROTECTANT IMPORT ATP-BINDING PROTEIN OSMV"/>
    <property type="match status" value="1"/>
</dbReference>
<dbReference type="InterPro" id="IPR000644">
    <property type="entry name" value="CBS_dom"/>
</dbReference>
<dbReference type="InterPro" id="IPR046342">
    <property type="entry name" value="CBS_dom_sf"/>
</dbReference>
<feature type="domain" description="ABC transporter" evidence="7">
    <location>
        <begin position="23"/>
        <end position="260"/>
    </location>
</feature>
<keyword evidence="3" id="KW-0547">Nucleotide-binding</keyword>
<protein>
    <submittedName>
        <fullName evidence="9">ATP-binding cassette domain-containing protein</fullName>
    </submittedName>
</protein>
<dbReference type="Proteomes" id="UP001601992">
    <property type="component" value="Unassembled WGS sequence"/>
</dbReference>
<reference evidence="9 10" key="1">
    <citation type="submission" date="2024-10" db="EMBL/GenBank/DDBJ databases">
        <title>The Natural Products Discovery Center: Release of the First 8490 Sequenced Strains for Exploring Actinobacteria Biosynthetic Diversity.</title>
        <authorList>
            <person name="Kalkreuter E."/>
            <person name="Kautsar S.A."/>
            <person name="Yang D."/>
            <person name="Bader C.D."/>
            <person name="Teijaro C.N."/>
            <person name="Fluegel L."/>
            <person name="Davis C.M."/>
            <person name="Simpson J.R."/>
            <person name="Lauterbach L."/>
            <person name="Steele A.D."/>
            <person name="Gui C."/>
            <person name="Meng S."/>
            <person name="Li G."/>
            <person name="Viehrig K."/>
            <person name="Ye F."/>
            <person name="Su P."/>
            <person name="Kiefer A.F."/>
            <person name="Nichols A."/>
            <person name="Cepeda A.J."/>
            <person name="Yan W."/>
            <person name="Fan B."/>
            <person name="Jiang Y."/>
            <person name="Adhikari A."/>
            <person name="Zheng C.-J."/>
            <person name="Schuster L."/>
            <person name="Cowan T.M."/>
            <person name="Smanski M.J."/>
            <person name="Chevrette M.G."/>
            <person name="De Carvalho L.P.S."/>
            <person name="Shen B."/>
        </authorList>
    </citation>
    <scope>NUCLEOTIDE SEQUENCE [LARGE SCALE GENOMIC DNA]</scope>
    <source>
        <strain evidence="9 10">NPDC002593</strain>
    </source>
</reference>
<dbReference type="Gene3D" id="3.10.580.10">
    <property type="entry name" value="CBS-domain"/>
    <property type="match status" value="1"/>
</dbReference>
<evidence type="ECO:0000256" key="5">
    <source>
        <dbReference type="PROSITE-ProRule" id="PRU00703"/>
    </source>
</evidence>
<feature type="region of interest" description="Disordered" evidence="6">
    <location>
        <begin position="390"/>
        <end position="444"/>
    </location>
</feature>
<evidence type="ECO:0000256" key="1">
    <source>
        <dbReference type="ARBA" id="ARBA00005417"/>
    </source>
</evidence>
<evidence type="ECO:0000259" key="7">
    <source>
        <dbReference type="PROSITE" id="PS50893"/>
    </source>
</evidence>
<comment type="caution">
    <text evidence="9">The sequence shown here is derived from an EMBL/GenBank/DDBJ whole genome shotgun (WGS) entry which is preliminary data.</text>
</comment>
<keyword evidence="10" id="KW-1185">Reference proteome</keyword>
<dbReference type="SUPFAM" id="SSF52540">
    <property type="entry name" value="P-loop containing nucleoside triphosphate hydrolases"/>
    <property type="match status" value="1"/>
</dbReference>
<evidence type="ECO:0000313" key="9">
    <source>
        <dbReference type="EMBL" id="MFF3568661.1"/>
    </source>
</evidence>
<dbReference type="SMART" id="SM00382">
    <property type="entry name" value="AAA"/>
    <property type="match status" value="1"/>
</dbReference>
<proteinExistence type="inferred from homology"/>
<comment type="similarity">
    <text evidence="1">Belongs to the ABC transporter superfamily.</text>
</comment>
<evidence type="ECO:0000256" key="3">
    <source>
        <dbReference type="ARBA" id="ARBA00022741"/>
    </source>
</evidence>
<dbReference type="Gene3D" id="3.40.50.300">
    <property type="entry name" value="P-loop containing nucleotide triphosphate hydrolases"/>
    <property type="match status" value="1"/>
</dbReference>
<dbReference type="PROSITE" id="PS50893">
    <property type="entry name" value="ABC_TRANSPORTER_2"/>
    <property type="match status" value="1"/>
</dbReference>
<dbReference type="EMBL" id="JBIAQY010000004">
    <property type="protein sequence ID" value="MFF3568661.1"/>
    <property type="molecule type" value="Genomic_DNA"/>
</dbReference>